<reference evidence="3" key="1">
    <citation type="journal article" date="2019" name="Int. J. Syst. Evol. Microbiol.">
        <title>The Global Catalogue of Microorganisms (GCM) 10K type strain sequencing project: providing services to taxonomists for standard genome sequencing and annotation.</title>
        <authorList>
            <consortium name="The Broad Institute Genomics Platform"/>
            <consortium name="The Broad Institute Genome Sequencing Center for Infectious Disease"/>
            <person name="Wu L."/>
            <person name="Ma J."/>
        </authorList>
    </citation>
    <scope>NUCLEOTIDE SEQUENCE [LARGE SCALE GENOMIC DNA]</scope>
    <source>
        <strain evidence="3">JCM 17983</strain>
    </source>
</reference>
<name>A0ABP9EQI2_9PSEU</name>
<comment type="caution">
    <text evidence="2">The sequence shown here is derived from an EMBL/GenBank/DDBJ whole genome shotgun (WGS) entry which is preliminary data.</text>
</comment>
<evidence type="ECO:0008006" key="4">
    <source>
        <dbReference type="Google" id="ProtNLM"/>
    </source>
</evidence>
<dbReference type="Pfam" id="PF13376">
    <property type="entry name" value="OmdA"/>
    <property type="match status" value="1"/>
</dbReference>
<feature type="region of interest" description="Disordered" evidence="1">
    <location>
        <begin position="1"/>
        <end position="49"/>
    </location>
</feature>
<feature type="compositionally biased region" description="Basic and acidic residues" evidence="1">
    <location>
        <begin position="29"/>
        <end position="46"/>
    </location>
</feature>
<dbReference type="Proteomes" id="UP001500457">
    <property type="component" value="Unassembled WGS sequence"/>
</dbReference>
<proteinExistence type="predicted"/>
<evidence type="ECO:0000313" key="2">
    <source>
        <dbReference type="EMBL" id="GAA4884950.1"/>
    </source>
</evidence>
<gene>
    <name evidence="2" type="ORF">GCM10023203_41500</name>
</gene>
<evidence type="ECO:0000313" key="3">
    <source>
        <dbReference type="Proteomes" id="UP001500457"/>
    </source>
</evidence>
<keyword evidence="3" id="KW-1185">Reference proteome</keyword>
<evidence type="ECO:0000256" key="1">
    <source>
        <dbReference type="SAM" id="MobiDB-lite"/>
    </source>
</evidence>
<protein>
    <recommendedName>
        <fullName evidence="4">Bacteriocin resistance YdeI/OmpD-like protein</fullName>
    </recommendedName>
</protein>
<dbReference type="EMBL" id="BAABHQ010000012">
    <property type="protein sequence ID" value="GAA4884950.1"/>
    <property type="molecule type" value="Genomic_DNA"/>
</dbReference>
<sequence>MVQPPPAGQRLGAVEQAARRAPGGGGADRAGRAGDDRRGEGRRQLDDVEDLVVPPDLAAAFDAHPGAREQWDGFSRSKRRAMLVWLVEAKRPATRAGRIAQIAERAAAGEVAFPRA</sequence>
<accession>A0ABP9EQI2</accession>
<organism evidence="2 3">
    <name type="scientific">Actinomycetospora straminea</name>
    <dbReference type="NCBI Taxonomy" id="663607"/>
    <lineage>
        <taxon>Bacteria</taxon>
        <taxon>Bacillati</taxon>
        <taxon>Actinomycetota</taxon>
        <taxon>Actinomycetes</taxon>
        <taxon>Pseudonocardiales</taxon>
        <taxon>Pseudonocardiaceae</taxon>
        <taxon>Actinomycetospora</taxon>
    </lineage>
</organism>